<feature type="transmembrane region" description="Helical" evidence="8">
    <location>
        <begin position="313"/>
        <end position="330"/>
    </location>
</feature>
<dbReference type="PANTHER" id="PTHR33908">
    <property type="entry name" value="MANNOSYLTRANSFERASE YKCB-RELATED"/>
    <property type="match status" value="1"/>
</dbReference>
<keyword evidence="3" id="KW-0328">Glycosyltransferase</keyword>
<organism evidence="10 11">
    <name type="scientific">Candidatus Viridilinea halotolerans</name>
    <dbReference type="NCBI Taxonomy" id="2491704"/>
    <lineage>
        <taxon>Bacteria</taxon>
        <taxon>Bacillati</taxon>
        <taxon>Chloroflexota</taxon>
        <taxon>Chloroflexia</taxon>
        <taxon>Chloroflexales</taxon>
        <taxon>Chloroflexineae</taxon>
        <taxon>Oscillochloridaceae</taxon>
        <taxon>Candidatus Viridilinea</taxon>
    </lineage>
</organism>
<feature type="transmembrane region" description="Helical" evidence="8">
    <location>
        <begin position="104"/>
        <end position="121"/>
    </location>
</feature>
<feature type="transmembrane region" description="Helical" evidence="8">
    <location>
        <begin position="20"/>
        <end position="39"/>
    </location>
</feature>
<dbReference type="InterPro" id="IPR050297">
    <property type="entry name" value="LipidA_mod_glycosyltrf_83"/>
</dbReference>
<dbReference type="AlphaFoldDB" id="A0A426TUC5"/>
<evidence type="ECO:0000259" key="9">
    <source>
        <dbReference type="Pfam" id="PF13231"/>
    </source>
</evidence>
<accession>A0A426TUC5</accession>
<evidence type="ECO:0000256" key="3">
    <source>
        <dbReference type="ARBA" id="ARBA00022676"/>
    </source>
</evidence>
<dbReference type="InterPro" id="IPR038731">
    <property type="entry name" value="RgtA/B/C-like"/>
</dbReference>
<comment type="subcellular location">
    <subcellularLocation>
        <location evidence="1">Cell membrane</location>
        <topology evidence="1">Multi-pass membrane protein</topology>
    </subcellularLocation>
</comment>
<keyword evidence="2" id="KW-1003">Cell membrane</keyword>
<keyword evidence="4 10" id="KW-0808">Transferase</keyword>
<evidence type="ECO:0000256" key="2">
    <source>
        <dbReference type="ARBA" id="ARBA00022475"/>
    </source>
</evidence>
<feature type="domain" description="Glycosyltransferase RgtA/B/C/D-like" evidence="9">
    <location>
        <begin position="82"/>
        <end position="217"/>
    </location>
</feature>
<dbReference type="GO" id="GO:0009103">
    <property type="term" value="P:lipopolysaccharide biosynthetic process"/>
    <property type="evidence" value="ECO:0007669"/>
    <property type="project" value="UniProtKB-ARBA"/>
</dbReference>
<evidence type="ECO:0000256" key="6">
    <source>
        <dbReference type="ARBA" id="ARBA00022989"/>
    </source>
</evidence>
<keyword evidence="5 8" id="KW-0812">Transmembrane</keyword>
<feature type="transmembrane region" description="Helical" evidence="8">
    <location>
        <begin position="73"/>
        <end position="92"/>
    </location>
</feature>
<keyword evidence="6 8" id="KW-1133">Transmembrane helix</keyword>
<feature type="transmembrane region" description="Helical" evidence="8">
    <location>
        <begin position="155"/>
        <end position="177"/>
    </location>
</feature>
<proteinExistence type="predicted"/>
<feature type="transmembrane region" description="Helical" evidence="8">
    <location>
        <begin position="234"/>
        <end position="253"/>
    </location>
</feature>
<feature type="transmembrane region" description="Helical" evidence="8">
    <location>
        <begin position="283"/>
        <end position="301"/>
    </location>
</feature>
<reference evidence="10 11" key="1">
    <citation type="submission" date="2018-12" db="EMBL/GenBank/DDBJ databases">
        <title>Genome Sequence of Candidatus Viridilinea halotolerans isolated from saline sulfide-rich spring.</title>
        <authorList>
            <person name="Grouzdev D.S."/>
            <person name="Burganskaya E.I."/>
            <person name="Krutkina M.S."/>
            <person name="Sukhacheva M.V."/>
            <person name="Gorlenko V.M."/>
        </authorList>
    </citation>
    <scope>NUCLEOTIDE SEQUENCE [LARGE SCALE GENOMIC DNA]</scope>
    <source>
        <strain evidence="10">Chok-6</strain>
    </source>
</reference>
<evidence type="ECO:0000256" key="5">
    <source>
        <dbReference type="ARBA" id="ARBA00022692"/>
    </source>
</evidence>
<keyword evidence="7 8" id="KW-0472">Membrane</keyword>
<protein>
    <submittedName>
        <fullName evidence="10">Glycosyl transferase</fullName>
    </submittedName>
</protein>
<feature type="transmembrane region" description="Helical" evidence="8">
    <location>
        <begin position="203"/>
        <end position="222"/>
    </location>
</feature>
<dbReference type="GO" id="GO:0016763">
    <property type="term" value="F:pentosyltransferase activity"/>
    <property type="evidence" value="ECO:0007669"/>
    <property type="project" value="TreeGrafter"/>
</dbReference>
<gene>
    <name evidence="10" type="ORF">EI684_17215</name>
</gene>
<comment type="caution">
    <text evidence="10">The sequence shown here is derived from an EMBL/GenBank/DDBJ whole genome shotgun (WGS) entry which is preliminary data.</text>
</comment>
<feature type="transmembrane region" description="Helical" evidence="8">
    <location>
        <begin position="127"/>
        <end position="143"/>
    </location>
</feature>
<dbReference type="EMBL" id="RSAS01000697">
    <property type="protein sequence ID" value="RRR68722.1"/>
    <property type="molecule type" value="Genomic_DNA"/>
</dbReference>
<evidence type="ECO:0000256" key="8">
    <source>
        <dbReference type="SAM" id="Phobius"/>
    </source>
</evidence>
<feature type="transmembrane region" description="Helical" evidence="8">
    <location>
        <begin position="368"/>
        <end position="388"/>
    </location>
</feature>
<evidence type="ECO:0000313" key="10">
    <source>
        <dbReference type="EMBL" id="RRR68722.1"/>
    </source>
</evidence>
<evidence type="ECO:0000256" key="4">
    <source>
        <dbReference type="ARBA" id="ARBA00022679"/>
    </source>
</evidence>
<evidence type="ECO:0000256" key="7">
    <source>
        <dbReference type="ARBA" id="ARBA00023136"/>
    </source>
</evidence>
<dbReference type="Pfam" id="PF13231">
    <property type="entry name" value="PMT_2"/>
    <property type="match status" value="1"/>
</dbReference>
<evidence type="ECO:0000256" key="1">
    <source>
        <dbReference type="ARBA" id="ARBA00004651"/>
    </source>
</evidence>
<dbReference type="PANTHER" id="PTHR33908:SF11">
    <property type="entry name" value="MEMBRANE PROTEIN"/>
    <property type="match status" value="1"/>
</dbReference>
<dbReference type="GO" id="GO:0005886">
    <property type="term" value="C:plasma membrane"/>
    <property type="evidence" value="ECO:0007669"/>
    <property type="project" value="UniProtKB-SubCell"/>
</dbReference>
<name>A0A426TUC5_9CHLR</name>
<dbReference type="Proteomes" id="UP000280307">
    <property type="component" value="Unassembled WGS sequence"/>
</dbReference>
<sequence>MAKPLLTAPAEAGASLWERVALAILVVLALLLALINLPYAPPTWFDEGSHLHVPKTLVRFGVYADISSEGFRYFGPTIGVGPTVMLPIALVFQVAGVGLLQARLVMVTYLAFALLGLFALARRLYGLQVALLALLLVLASRTLRFEGMVEYGRQALGEVPGMAFLLGGLLAYALGLYKPEARRRYALLAGLSFGLALVTKNQFVLIVPATLGILALLDWFYYRAGDWWLRLAPPVIAVACFGAWTVAMLAFFGPAGFSENLAKTRQAAGGAIFVFDPEATRRAVVYLVQVYGGLLVPGLLYSLWRSRERTAEGLARLAPSLMALLWLIWFVTSLGWARYAFPAVILGSLAVARMAADLLHELYARRQRLALGVAMLYLSGAILLPLGLTAQVVLSPKDAAQRMAAFMDGNVPLDVIVETWEPEMGLLTDHNYHYVPIELLDPAVRRQWLGGPPVAYDGLEAEPPFVLLGPFSGYTAIYPDDVLEEEYEVLYGAEPYLLLQRVGE</sequence>
<evidence type="ECO:0000313" key="11">
    <source>
        <dbReference type="Proteomes" id="UP000280307"/>
    </source>
</evidence>